<evidence type="ECO:0000313" key="2">
    <source>
        <dbReference type="RefSeq" id="XP_065722740.2"/>
    </source>
</evidence>
<name>A0AB40DHS8_DROSZ</name>
<dbReference type="GO" id="GO:0008080">
    <property type="term" value="F:N-acetyltransferase activity"/>
    <property type="evidence" value="ECO:0007669"/>
    <property type="project" value="TreeGrafter"/>
</dbReference>
<keyword evidence="1" id="KW-1185">Reference proteome</keyword>
<dbReference type="InterPro" id="IPR016181">
    <property type="entry name" value="Acyl_CoA_acyltransferase"/>
</dbReference>
<dbReference type="PANTHER" id="PTHR20905:SF28">
    <property type="entry name" value="GH28833P-RELATED"/>
    <property type="match status" value="1"/>
</dbReference>
<dbReference type="Gene3D" id="3.40.630.30">
    <property type="match status" value="1"/>
</dbReference>
<accession>A0AB40DHS8</accession>
<organism evidence="1 2">
    <name type="scientific">Drosophila suzukii</name>
    <name type="common">Spotted-wing drosophila fruit fly</name>
    <dbReference type="NCBI Taxonomy" id="28584"/>
    <lineage>
        <taxon>Eukaryota</taxon>
        <taxon>Metazoa</taxon>
        <taxon>Ecdysozoa</taxon>
        <taxon>Arthropoda</taxon>
        <taxon>Hexapoda</taxon>
        <taxon>Insecta</taxon>
        <taxon>Pterygota</taxon>
        <taxon>Neoptera</taxon>
        <taxon>Endopterygota</taxon>
        <taxon>Diptera</taxon>
        <taxon>Brachycera</taxon>
        <taxon>Muscomorpha</taxon>
        <taxon>Ephydroidea</taxon>
        <taxon>Drosophilidae</taxon>
        <taxon>Drosophila</taxon>
        <taxon>Sophophora</taxon>
    </lineage>
</organism>
<dbReference type="RefSeq" id="XP_065722740.2">
    <property type="nucleotide sequence ID" value="XM_065866668.2"/>
</dbReference>
<proteinExistence type="predicted"/>
<protein>
    <recommendedName>
        <fullName evidence="3">N-acetyltransferase domain-containing protein</fullName>
    </recommendedName>
</protein>
<dbReference type="SUPFAM" id="SSF55729">
    <property type="entry name" value="Acyl-CoA N-acyltransferases (Nat)"/>
    <property type="match status" value="1"/>
</dbReference>
<evidence type="ECO:0000313" key="1">
    <source>
        <dbReference type="Proteomes" id="UP001652628"/>
    </source>
</evidence>
<dbReference type="AlphaFoldDB" id="A0AB40DHS8"/>
<reference evidence="2" key="1">
    <citation type="submission" date="2025-08" db="UniProtKB">
        <authorList>
            <consortium name="RefSeq"/>
        </authorList>
    </citation>
    <scope>IDENTIFICATION</scope>
</reference>
<dbReference type="Proteomes" id="UP001652628">
    <property type="component" value="Chromosome 3"/>
</dbReference>
<evidence type="ECO:0008006" key="3">
    <source>
        <dbReference type="Google" id="ProtNLM"/>
    </source>
</evidence>
<sequence>MNDCVSILGGEFQLLRVTPELYNEAEEILTDLSINEEVLCLTTNLKDSPESVKELRTLIRHILSCGISFVIRQVASGRIVAALAGIIFNYKKESSYFQIMAQFKSPSMIRYRQLMDAMENSFDMYKEWKVDSIVEVEYLGTKPEFRGRGLSGMLSQCIISFGKLMSQGKLPPDVFAQLSNEMQVNKPGAICTIVTSPSYVKYAQRRGLKVAHRWTISDLRSWGGNTLGPSDDEAFQYADLYMIKY</sequence>
<gene>
    <name evidence="2" type="primary">LOC136117151</name>
</gene>
<dbReference type="GeneID" id="136117151"/>
<dbReference type="PANTHER" id="PTHR20905">
    <property type="entry name" value="N-ACETYLTRANSFERASE-RELATED"/>
    <property type="match status" value="1"/>
</dbReference>